<protein>
    <submittedName>
        <fullName evidence="1">Uncharacterized protein DUF2633</fullName>
    </submittedName>
</protein>
<evidence type="ECO:0000313" key="1">
    <source>
        <dbReference type="EMBL" id="TVZ70814.1"/>
    </source>
</evidence>
<gene>
    <name evidence="1" type="ORF">FHU10_3409</name>
</gene>
<dbReference type="AlphaFoldDB" id="A0A542BSV9"/>
<sequence>MRKKTTGRMTKIVLLISLIILVGRLLYAAIVAIPYHQEKRSTSEQQRSEVRLDRQP</sequence>
<dbReference type="InterPro" id="IPR022576">
    <property type="entry name" value="YfgG"/>
</dbReference>
<reference evidence="1" key="1">
    <citation type="submission" date="2019-06" db="EMBL/GenBank/DDBJ databases">
        <authorList>
            <person name="Deangelis K."/>
            <person name="Huntemann M."/>
            <person name="Clum A."/>
            <person name="Pillay M."/>
            <person name="Palaniappan K."/>
            <person name="Varghese N."/>
            <person name="Mikhailova N."/>
            <person name="Stamatis D."/>
            <person name="Reddy T."/>
            <person name="Daum C."/>
            <person name="Shapiro N."/>
            <person name="Ivanova N."/>
            <person name="Kyrpides N."/>
            <person name="Woyke T."/>
        </authorList>
    </citation>
    <scope>NUCLEOTIDE SEQUENCE [LARGE SCALE GENOMIC DNA]</scope>
    <source>
        <strain evidence="1">128R</strain>
    </source>
</reference>
<dbReference type="OrthoDB" id="6433189at2"/>
<proteinExistence type="predicted"/>
<dbReference type="Pfam" id="PF11119">
    <property type="entry name" value="DUF2633"/>
    <property type="match status" value="1"/>
</dbReference>
<accession>A0A542BSV9</accession>
<comment type="caution">
    <text evidence="1">The sequence shown here is derived from an EMBL/GenBank/DDBJ whole genome shotgun (WGS) entry which is preliminary data.</text>
</comment>
<reference evidence="1" key="2">
    <citation type="submission" date="2019-08" db="EMBL/GenBank/DDBJ databases">
        <title>Investigation of anaerobic lignin degradation for improved lignocellulosic biofuels.</title>
        <authorList>
            <person name="Deangelis K.PhD."/>
        </authorList>
    </citation>
    <scope>NUCLEOTIDE SEQUENCE [LARGE SCALE GENOMIC DNA]</scope>
    <source>
        <strain evidence="1">128R</strain>
    </source>
</reference>
<name>A0A542BSV9_SERFO</name>
<dbReference type="EMBL" id="VISQ01000001">
    <property type="protein sequence ID" value="TVZ70814.1"/>
    <property type="molecule type" value="Genomic_DNA"/>
</dbReference>
<organism evidence="1">
    <name type="scientific">Serratia fonticola</name>
    <dbReference type="NCBI Taxonomy" id="47917"/>
    <lineage>
        <taxon>Bacteria</taxon>
        <taxon>Pseudomonadati</taxon>
        <taxon>Pseudomonadota</taxon>
        <taxon>Gammaproteobacteria</taxon>
        <taxon>Enterobacterales</taxon>
        <taxon>Yersiniaceae</taxon>
        <taxon>Serratia</taxon>
    </lineage>
</organism>